<keyword evidence="5" id="KW-1185">Reference proteome</keyword>
<dbReference type="PANTHER" id="PTHR46588:SF1">
    <property type="entry name" value="SERINE_THREONINE_TYROSINE-INTERACTING PROTEIN"/>
    <property type="match status" value="1"/>
</dbReference>
<dbReference type="STRING" id="48709.A0A1D2MPZ2"/>
<dbReference type="OrthoDB" id="426001at2759"/>
<dbReference type="InterPro" id="IPR020422">
    <property type="entry name" value="TYR_PHOSPHATASE_DUAL_dom"/>
</dbReference>
<gene>
    <name evidence="4" type="ORF">Ocin01_11854</name>
</gene>
<proteinExistence type="inferred from homology"/>
<organism evidence="4 5">
    <name type="scientific">Orchesella cincta</name>
    <name type="common">Springtail</name>
    <name type="synonym">Podura cincta</name>
    <dbReference type="NCBI Taxonomy" id="48709"/>
    <lineage>
        <taxon>Eukaryota</taxon>
        <taxon>Metazoa</taxon>
        <taxon>Ecdysozoa</taxon>
        <taxon>Arthropoda</taxon>
        <taxon>Hexapoda</taxon>
        <taxon>Collembola</taxon>
        <taxon>Entomobryomorpha</taxon>
        <taxon>Entomobryoidea</taxon>
        <taxon>Orchesellidae</taxon>
        <taxon>Orchesellinae</taxon>
        <taxon>Orchesella</taxon>
    </lineage>
</organism>
<name>A0A1D2MPZ2_ORCCI</name>
<dbReference type="InterPro" id="IPR000387">
    <property type="entry name" value="Tyr_Pase_dom"/>
</dbReference>
<reference evidence="4 5" key="1">
    <citation type="journal article" date="2016" name="Genome Biol. Evol.">
        <title>Gene Family Evolution Reflects Adaptation to Soil Environmental Stressors in the Genome of the Collembolan Orchesella cincta.</title>
        <authorList>
            <person name="Faddeeva-Vakhrusheva A."/>
            <person name="Derks M.F."/>
            <person name="Anvar S.Y."/>
            <person name="Agamennone V."/>
            <person name="Suring W."/>
            <person name="Smit S."/>
            <person name="van Straalen N.M."/>
            <person name="Roelofs D."/>
        </authorList>
    </citation>
    <scope>NUCLEOTIDE SEQUENCE [LARGE SCALE GENOMIC DNA]</scope>
    <source>
        <tissue evidence="4">Mixed pool</tissue>
    </source>
</reference>
<dbReference type="GO" id="GO:0070372">
    <property type="term" value="P:regulation of ERK1 and ERK2 cascade"/>
    <property type="evidence" value="ECO:0007669"/>
    <property type="project" value="TreeGrafter"/>
</dbReference>
<accession>A0A1D2MPZ2</accession>
<dbReference type="Gene3D" id="3.90.190.10">
    <property type="entry name" value="Protein tyrosine phosphatase superfamily"/>
    <property type="match status" value="1"/>
</dbReference>
<dbReference type="PANTHER" id="PTHR46588">
    <property type="entry name" value="SERINE/THREONINE/TYROSINE-INTERACTING PROTEIN"/>
    <property type="match status" value="1"/>
</dbReference>
<comment type="similarity">
    <text evidence="1">Belongs to the protein-tyrosine phosphatase family. Non-receptor class subfamily.</text>
</comment>
<sequence>MDSDTESIIPHFKTVNAFIDECLSNGGKALVHGSTGNSRSAALVLAYIMSKFGVSLNEASSLVKSKRYSIRVNNGFMDQLREYEPIYRALHSVPDKDW</sequence>
<evidence type="ECO:0000259" key="3">
    <source>
        <dbReference type="PROSITE" id="PS50056"/>
    </source>
</evidence>
<feature type="domain" description="Tyrosine specific protein phosphatases" evidence="3">
    <location>
        <begin position="9"/>
        <end position="67"/>
    </location>
</feature>
<feature type="domain" description="Tyrosine-protein phosphatase" evidence="2">
    <location>
        <begin position="1"/>
        <end position="89"/>
    </location>
</feature>
<dbReference type="GO" id="GO:0005654">
    <property type="term" value="C:nucleoplasm"/>
    <property type="evidence" value="ECO:0007669"/>
    <property type="project" value="TreeGrafter"/>
</dbReference>
<dbReference type="InterPro" id="IPR029021">
    <property type="entry name" value="Prot-tyrosine_phosphatase-like"/>
</dbReference>
<evidence type="ECO:0000313" key="4">
    <source>
        <dbReference type="EMBL" id="ODM94825.1"/>
    </source>
</evidence>
<dbReference type="Proteomes" id="UP000094527">
    <property type="component" value="Unassembled WGS sequence"/>
</dbReference>
<dbReference type="OMA" id="CINPNAR"/>
<dbReference type="InterPro" id="IPR000340">
    <property type="entry name" value="Dual-sp_phosphatase_cat-dom"/>
</dbReference>
<protein>
    <submittedName>
        <fullName evidence="4">Serine/threonine/tyrosine-interacting protein B</fullName>
    </submittedName>
</protein>
<dbReference type="GO" id="GO:0062026">
    <property type="term" value="P:negative regulation of SCF-dependent proteasomal ubiquitin-dependent catabolic process"/>
    <property type="evidence" value="ECO:0007669"/>
    <property type="project" value="TreeGrafter"/>
</dbReference>
<evidence type="ECO:0000313" key="5">
    <source>
        <dbReference type="Proteomes" id="UP000094527"/>
    </source>
</evidence>
<dbReference type="SMART" id="SM00195">
    <property type="entry name" value="DSPc"/>
    <property type="match status" value="1"/>
</dbReference>
<evidence type="ECO:0000256" key="1">
    <source>
        <dbReference type="ARBA" id="ARBA00009649"/>
    </source>
</evidence>
<evidence type="ECO:0000259" key="2">
    <source>
        <dbReference type="PROSITE" id="PS50054"/>
    </source>
</evidence>
<dbReference type="AlphaFoldDB" id="A0A1D2MPZ2"/>
<dbReference type="InterPro" id="IPR052449">
    <property type="entry name" value="STYX-Interacting_Phosphatase"/>
</dbReference>
<dbReference type="Pfam" id="PF00782">
    <property type="entry name" value="DSPc"/>
    <property type="match status" value="1"/>
</dbReference>
<dbReference type="GO" id="GO:1990444">
    <property type="term" value="F:F-box domain binding"/>
    <property type="evidence" value="ECO:0007669"/>
    <property type="project" value="TreeGrafter"/>
</dbReference>
<dbReference type="EMBL" id="LJIJ01000744">
    <property type="protein sequence ID" value="ODM94825.1"/>
    <property type="molecule type" value="Genomic_DNA"/>
</dbReference>
<dbReference type="PROSITE" id="PS50054">
    <property type="entry name" value="TYR_PHOSPHATASE_DUAL"/>
    <property type="match status" value="1"/>
</dbReference>
<comment type="caution">
    <text evidence="4">The sequence shown here is derived from an EMBL/GenBank/DDBJ whole genome shotgun (WGS) entry which is preliminary data.</text>
</comment>
<dbReference type="GO" id="GO:0005737">
    <property type="term" value="C:cytoplasm"/>
    <property type="evidence" value="ECO:0007669"/>
    <property type="project" value="TreeGrafter"/>
</dbReference>
<dbReference type="PROSITE" id="PS50056">
    <property type="entry name" value="TYR_PHOSPHATASE_2"/>
    <property type="match status" value="1"/>
</dbReference>
<dbReference type="SUPFAM" id="SSF52799">
    <property type="entry name" value="(Phosphotyrosine protein) phosphatases II"/>
    <property type="match status" value="1"/>
</dbReference>